<dbReference type="EMBL" id="CDMY01000363">
    <property type="protein sequence ID" value="CEM05721.1"/>
    <property type="molecule type" value="Genomic_DNA"/>
</dbReference>
<accession>A0A0G4F270</accession>
<feature type="region of interest" description="Disordered" evidence="2">
    <location>
        <begin position="412"/>
        <end position="458"/>
    </location>
</feature>
<dbReference type="GO" id="GO:0016787">
    <property type="term" value="F:hydrolase activity"/>
    <property type="evidence" value="ECO:0007669"/>
    <property type="project" value="UniProtKB-KW"/>
</dbReference>
<feature type="compositionally biased region" description="Basic residues" evidence="2">
    <location>
        <begin position="495"/>
        <end position="510"/>
    </location>
</feature>
<proteinExistence type="predicted"/>
<dbReference type="InterPro" id="IPR002912">
    <property type="entry name" value="ACT_dom"/>
</dbReference>
<feature type="region of interest" description="Disordered" evidence="2">
    <location>
        <begin position="483"/>
        <end position="530"/>
    </location>
</feature>
<evidence type="ECO:0000256" key="2">
    <source>
        <dbReference type="SAM" id="MobiDB-lite"/>
    </source>
</evidence>
<keyword evidence="5" id="KW-1185">Reference proteome</keyword>
<evidence type="ECO:0000256" key="1">
    <source>
        <dbReference type="ARBA" id="ARBA00022801"/>
    </source>
</evidence>
<sequence>MYKSYTAVGGEAAPADAGHQIDYSIMHAYQQPKREEKQLRVNLSIKGTPNHPVIEITGADHIGLLERVAECFKKYKYSVRTARLETRGPATTRVVKDTFELDKVQDDADAALLEELRRDLEQAAFGPQKGVALHEYKYQQDLFQPAKRQVEVEIQGRAGSHSPGLLYQIAHTVFQHGFNIVRATIVTHADGRITNHFRLQETYLFQKLLKLSDMPEEDYLNQLKAALEELHLNPSPLPSPAGSPPGPSSPTARQAGPAQTLSPPNTDNTGKDHPLADSPDRQSGRGSGSVFSLSPALSVPPLEGAAGRLPSLHSPRLHPPVAISRRRSLSYDQQDVDHAGCVDHAAAHAETASDSGMVHTDTTVDRERDGRVEIILTTTEMHSREQPSGGEAVFRGLREPDAHVTSFAVIPEEQEMQGDLRRSTSAQSHQEDLTVTPTSTPIPPPPPSPSPVSGPLDCDRAASSFRVAVYPTNAWERIRQFISKKSGRRSSSTSSHHHHHHNHQRHRHHSHTAEDAHSEPPGVGSAPVPYAAQSVGSLPAFPIRLQHDRAAFASKRPLSLDSHQAGGPIAEAFEGLGPSAGYFVQGRGKRV</sequence>
<dbReference type="Proteomes" id="UP000041254">
    <property type="component" value="Unassembled WGS sequence"/>
</dbReference>
<evidence type="ECO:0000313" key="4">
    <source>
        <dbReference type="EMBL" id="CEM05721.1"/>
    </source>
</evidence>
<dbReference type="InterPro" id="IPR045865">
    <property type="entry name" value="ACT-like_dom_sf"/>
</dbReference>
<dbReference type="GO" id="GO:0008773">
    <property type="term" value="F:[protein-PII] uridylyltransferase activity"/>
    <property type="evidence" value="ECO:0007669"/>
    <property type="project" value="InterPro"/>
</dbReference>
<feature type="compositionally biased region" description="Pro residues" evidence="2">
    <location>
        <begin position="235"/>
        <end position="248"/>
    </location>
</feature>
<feature type="compositionally biased region" description="Pro residues" evidence="2">
    <location>
        <begin position="440"/>
        <end position="452"/>
    </location>
</feature>
<feature type="region of interest" description="Disordered" evidence="2">
    <location>
        <begin position="348"/>
        <end position="370"/>
    </location>
</feature>
<dbReference type="InParanoid" id="A0A0G4F270"/>
<feature type="region of interest" description="Disordered" evidence="2">
    <location>
        <begin position="232"/>
        <end position="292"/>
    </location>
</feature>
<evidence type="ECO:0000313" key="5">
    <source>
        <dbReference type="Proteomes" id="UP000041254"/>
    </source>
</evidence>
<feature type="domain" description="ACT" evidence="3">
    <location>
        <begin position="53"/>
        <end position="139"/>
    </location>
</feature>
<feature type="compositionally biased region" description="Basic and acidic residues" evidence="2">
    <location>
        <begin position="269"/>
        <end position="283"/>
    </location>
</feature>
<dbReference type="SUPFAM" id="SSF55021">
    <property type="entry name" value="ACT-like"/>
    <property type="match status" value="1"/>
</dbReference>
<name>A0A0G4F270_VITBC</name>
<evidence type="ECO:0000259" key="3">
    <source>
        <dbReference type="PROSITE" id="PS51671"/>
    </source>
</evidence>
<feature type="compositionally biased region" description="Polar residues" evidence="2">
    <location>
        <begin position="257"/>
        <end position="268"/>
    </location>
</feature>
<organism evidence="4 5">
    <name type="scientific">Vitrella brassicaformis (strain CCMP3155)</name>
    <dbReference type="NCBI Taxonomy" id="1169540"/>
    <lineage>
        <taxon>Eukaryota</taxon>
        <taxon>Sar</taxon>
        <taxon>Alveolata</taxon>
        <taxon>Colpodellida</taxon>
        <taxon>Vitrellaceae</taxon>
        <taxon>Vitrella</taxon>
    </lineage>
</organism>
<dbReference type="AlphaFoldDB" id="A0A0G4F270"/>
<protein>
    <recommendedName>
        <fullName evidence="3">ACT domain-containing protein</fullName>
    </recommendedName>
</protein>
<dbReference type="InterPro" id="IPR010043">
    <property type="entry name" value="UTase/UR"/>
</dbReference>
<dbReference type="CDD" id="cd04873">
    <property type="entry name" value="ACT_UUR-ACR-like"/>
    <property type="match status" value="1"/>
</dbReference>
<gene>
    <name evidence="4" type="ORF">Vbra_5539</name>
</gene>
<dbReference type="PROSITE" id="PS51671">
    <property type="entry name" value="ACT"/>
    <property type="match status" value="1"/>
</dbReference>
<dbReference type="PANTHER" id="PTHR47320:SF1">
    <property type="entry name" value="BIFUNCTIONAL URIDYLYLTRANSFERASE_URIDYLYL-REMOVING ENZYME"/>
    <property type="match status" value="1"/>
</dbReference>
<dbReference type="PANTHER" id="PTHR47320">
    <property type="entry name" value="BIFUNCTIONAL URIDYLYLTRANSFERASE/URIDYLYL-REMOVING ENZYME"/>
    <property type="match status" value="1"/>
</dbReference>
<dbReference type="VEuPathDB" id="CryptoDB:Vbra_5539"/>
<reference evidence="4 5" key="1">
    <citation type="submission" date="2014-11" db="EMBL/GenBank/DDBJ databases">
        <authorList>
            <person name="Zhu J."/>
            <person name="Qi W."/>
            <person name="Song R."/>
        </authorList>
    </citation>
    <scope>NUCLEOTIDE SEQUENCE [LARGE SCALE GENOMIC DNA]</scope>
</reference>
<keyword evidence="1" id="KW-0378">Hydrolase</keyword>